<feature type="non-terminal residue" evidence="14">
    <location>
        <position position="488"/>
    </location>
</feature>
<evidence type="ECO:0000256" key="9">
    <source>
        <dbReference type="ARBA" id="ARBA00023172"/>
    </source>
</evidence>
<name>A0A8S9U8Q1_PHYIN</name>
<dbReference type="GO" id="GO:0004519">
    <property type="term" value="F:endonuclease activity"/>
    <property type="evidence" value="ECO:0007669"/>
    <property type="project" value="UniProtKB-KW"/>
</dbReference>
<dbReference type="InterPro" id="IPR012337">
    <property type="entry name" value="RNaseH-like_sf"/>
</dbReference>
<dbReference type="AlphaFoldDB" id="A0A8S9U8Q1"/>
<keyword evidence="5" id="KW-0460">Magnesium</keyword>
<keyword evidence="10" id="KW-0511">Multifunctional enzyme</keyword>
<evidence type="ECO:0000259" key="12">
    <source>
        <dbReference type="Pfam" id="PF07727"/>
    </source>
</evidence>
<dbReference type="SUPFAM" id="SSF53098">
    <property type="entry name" value="Ribonuclease H-like"/>
    <property type="match status" value="1"/>
</dbReference>
<dbReference type="GO" id="GO:0003676">
    <property type="term" value="F:nucleic acid binding"/>
    <property type="evidence" value="ECO:0007669"/>
    <property type="project" value="InterPro"/>
</dbReference>
<evidence type="ECO:0000313" key="14">
    <source>
        <dbReference type="EMBL" id="KAF4136870.1"/>
    </source>
</evidence>
<dbReference type="PANTHER" id="PTHR42648">
    <property type="entry name" value="TRANSPOSASE, PUTATIVE-RELATED"/>
    <property type="match status" value="1"/>
</dbReference>
<gene>
    <name evidence="14" type="ORF">GN958_ATG13860</name>
</gene>
<keyword evidence="4" id="KW-0378">Hydrolase</keyword>
<accession>A0A8S9U8Q1</accession>
<keyword evidence="9" id="KW-0233">DNA recombination</keyword>
<keyword evidence="7 14" id="KW-0695">RNA-directed DNA polymerase</keyword>
<dbReference type="GO" id="GO:0016787">
    <property type="term" value="F:hydrolase activity"/>
    <property type="evidence" value="ECO:0007669"/>
    <property type="project" value="UniProtKB-KW"/>
</dbReference>
<evidence type="ECO:0000256" key="7">
    <source>
        <dbReference type="ARBA" id="ARBA00022918"/>
    </source>
</evidence>
<keyword evidence="6" id="KW-0229">DNA integration</keyword>
<evidence type="ECO:0000256" key="2">
    <source>
        <dbReference type="ARBA" id="ARBA00022723"/>
    </source>
</evidence>
<reference evidence="14" key="1">
    <citation type="submission" date="2020-03" db="EMBL/GenBank/DDBJ databases">
        <title>Hybrid Assembly of Korean Phytophthora infestans isolates.</title>
        <authorList>
            <person name="Prokchorchik M."/>
            <person name="Lee Y."/>
            <person name="Seo J."/>
            <person name="Cho J.-H."/>
            <person name="Park Y.-E."/>
            <person name="Jang D.-C."/>
            <person name="Im J.-S."/>
            <person name="Choi J.-G."/>
            <person name="Park H.-J."/>
            <person name="Lee G.-B."/>
            <person name="Lee Y.-G."/>
            <person name="Hong S.-Y."/>
            <person name="Cho K."/>
            <person name="Sohn K.H."/>
        </authorList>
    </citation>
    <scope>NUCLEOTIDE SEQUENCE</scope>
    <source>
        <strain evidence="14">KR_2_A2</strain>
    </source>
</reference>
<evidence type="ECO:0000259" key="13">
    <source>
        <dbReference type="Pfam" id="PF13976"/>
    </source>
</evidence>
<sequence length="488" mass="55244">MINGVYGYQEESHTRLSAEDGVAAATTSSATMIPPNSLEDWHRRFGHLHYQGVIELERSGLVKGLKIIGSRKIPDHPCEDCTLGKISSRPAPRRSTRSQEEKDLVCHADLAGKYQRSIHGNHHMLVIKWLNYTHVYFIKTKDEAVECFRKFLLMIKNREDSRKIRVLRTDNGGEFINEVFNTLCDEDGRLVYPTTYGSTLSELLHTGETTSRSEPSTTPYAKYHGKMPDLSDSHTFGESVTVLLSPEKRSTLFKFRPVDQRGVFVGHDEQRKGYFVYVREGGARIVNTARYPGVPMIPLQEQFSTTTSGDSMRGRPTERTSAPTEDDRTRERNTASFPTALVEELNKSTDLTRRGRSERISSRNIGAAFLAMTEVIQEPLTLEEARRSPQWSEWEKAIRVEIEALRSNGTFTLVTPPAGAHVIVTAMNFKVKRHADGKVERLRARICAQGFQEIYMIAYIDTYAPVARLVSIRVFLAECNQSGLLIRQ</sequence>
<dbReference type="PANTHER" id="PTHR42648:SF11">
    <property type="entry name" value="TRANSPOSON TY4-P GAG-POL POLYPROTEIN"/>
    <property type="match status" value="1"/>
</dbReference>
<comment type="caution">
    <text evidence="14">The sequence shown here is derived from an EMBL/GenBank/DDBJ whole genome shotgun (WGS) entry which is preliminary data.</text>
</comment>
<evidence type="ECO:0000256" key="4">
    <source>
        <dbReference type="ARBA" id="ARBA00022801"/>
    </source>
</evidence>
<evidence type="ECO:0000256" key="10">
    <source>
        <dbReference type="ARBA" id="ARBA00023268"/>
    </source>
</evidence>
<dbReference type="GO" id="GO:0046872">
    <property type="term" value="F:metal ion binding"/>
    <property type="evidence" value="ECO:0007669"/>
    <property type="project" value="UniProtKB-KW"/>
</dbReference>
<evidence type="ECO:0000313" key="15">
    <source>
        <dbReference type="Proteomes" id="UP000704712"/>
    </source>
</evidence>
<protein>
    <submittedName>
        <fullName evidence="14">Reverse transcriptase (RNA-dependent DNA polymerase)</fullName>
    </submittedName>
</protein>
<evidence type="ECO:0000256" key="8">
    <source>
        <dbReference type="ARBA" id="ARBA00022932"/>
    </source>
</evidence>
<dbReference type="InterPro" id="IPR013103">
    <property type="entry name" value="RVT_2"/>
</dbReference>
<keyword evidence="8" id="KW-0548">Nucleotidyltransferase</keyword>
<keyword evidence="3" id="KW-0255">Endonuclease</keyword>
<organism evidence="14 15">
    <name type="scientific">Phytophthora infestans</name>
    <name type="common">Potato late blight agent</name>
    <name type="synonym">Botrytis infestans</name>
    <dbReference type="NCBI Taxonomy" id="4787"/>
    <lineage>
        <taxon>Eukaryota</taxon>
        <taxon>Sar</taxon>
        <taxon>Stramenopiles</taxon>
        <taxon>Oomycota</taxon>
        <taxon>Peronosporomycetes</taxon>
        <taxon>Peronosporales</taxon>
        <taxon>Peronosporaceae</taxon>
        <taxon>Phytophthora</taxon>
    </lineage>
</organism>
<evidence type="ECO:0000256" key="11">
    <source>
        <dbReference type="SAM" id="MobiDB-lite"/>
    </source>
</evidence>
<dbReference type="Gene3D" id="3.30.420.10">
    <property type="entry name" value="Ribonuclease H-like superfamily/Ribonuclease H"/>
    <property type="match status" value="1"/>
</dbReference>
<dbReference type="Pfam" id="PF07727">
    <property type="entry name" value="RVT_2"/>
    <property type="match status" value="1"/>
</dbReference>
<keyword evidence="8" id="KW-0239">DNA-directed DNA polymerase</keyword>
<dbReference type="GO" id="GO:0003964">
    <property type="term" value="F:RNA-directed DNA polymerase activity"/>
    <property type="evidence" value="ECO:0007669"/>
    <property type="project" value="UniProtKB-KW"/>
</dbReference>
<dbReference type="InterPro" id="IPR025724">
    <property type="entry name" value="GAG-pre-integrase_dom"/>
</dbReference>
<dbReference type="GO" id="GO:0003887">
    <property type="term" value="F:DNA-directed DNA polymerase activity"/>
    <property type="evidence" value="ECO:0007669"/>
    <property type="project" value="UniProtKB-KW"/>
</dbReference>
<evidence type="ECO:0000256" key="6">
    <source>
        <dbReference type="ARBA" id="ARBA00022908"/>
    </source>
</evidence>
<dbReference type="Proteomes" id="UP000704712">
    <property type="component" value="Unassembled WGS sequence"/>
</dbReference>
<evidence type="ECO:0000256" key="5">
    <source>
        <dbReference type="ARBA" id="ARBA00022842"/>
    </source>
</evidence>
<keyword evidence="8" id="KW-0808">Transferase</keyword>
<dbReference type="InterPro" id="IPR036397">
    <property type="entry name" value="RNaseH_sf"/>
</dbReference>
<evidence type="ECO:0000256" key="1">
    <source>
        <dbReference type="ARBA" id="ARBA00022722"/>
    </source>
</evidence>
<feature type="region of interest" description="Disordered" evidence="11">
    <location>
        <begin position="298"/>
        <end position="334"/>
    </location>
</feature>
<keyword evidence="2" id="KW-0479">Metal-binding</keyword>
<feature type="domain" description="Reverse transcriptase Ty1/copia-type" evidence="12">
    <location>
        <begin position="408"/>
        <end position="486"/>
    </location>
</feature>
<evidence type="ECO:0000256" key="3">
    <source>
        <dbReference type="ARBA" id="ARBA00022759"/>
    </source>
</evidence>
<dbReference type="GO" id="GO:0006310">
    <property type="term" value="P:DNA recombination"/>
    <property type="evidence" value="ECO:0007669"/>
    <property type="project" value="UniProtKB-KW"/>
</dbReference>
<dbReference type="Pfam" id="PF13976">
    <property type="entry name" value="gag_pre-integrs"/>
    <property type="match status" value="1"/>
</dbReference>
<dbReference type="InterPro" id="IPR039537">
    <property type="entry name" value="Retrotran_Ty1/copia-like"/>
</dbReference>
<dbReference type="GO" id="GO:0015074">
    <property type="term" value="P:DNA integration"/>
    <property type="evidence" value="ECO:0007669"/>
    <property type="project" value="UniProtKB-KW"/>
</dbReference>
<proteinExistence type="predicted"/>
<feature type="domain" description="GAG-pre-integrase" evidence="13">
    <location>
        <begin position="34"/>
        <end position="85"/>
    </location>
</feature>
<feature type="compositionally biased region" description="Polar residues" evidence="11">
    <location>
        <begin position="301"/>
        <end position="310"/>
    </location>
</feature>
<keyword evidence="1" id="KW-0540">Nuclease</keyword>
<dbReference type="EMBL" id="JAACNO010001887">
    <property type="protein sequence ID" value="KAF4136870.1"/>
    <property type="molecule type" value="Genomic_DNA"/>
</dbReference>